<reference evidence="1" key="1">
    <citation type="submission" date="2019-08" db="EMBL/GenBank/DDBJ databases">
        <authorList>
            <person name="Kucharzyk K."/>
            <person name="Murdoch R.W."/>
            <person name="Higgins S."/>
            <person name="Loffler F."/>
        </authorList>
    </citation>
    <scope>NUCLEOTIDE SEQUENCE</scope>
</reference>
<evidence type="ECO:0000313" key="1">
    <source>
        <dbReference type="EMBL" id="MPN35556.1"/>
    </source>
</evidence>
<name>A0A645HAL3_9ZZZZ</name>
<dbReference type="EMBL" id="VSSQ01089213">
    <property type="protein sequence ID" value="MPN35556.1"/>
    <property type="molecule type" value="Genomic_DNA"/>
</dbReference>
<comment type="caution">
    <text evidence="1">The sequence shown here is derived from an EMBL/GenBank/DDBJ whole genome shotgun (WGS) entry which is preliminary data.</text>
</comment>
<sequence length="156" mass="17461">MQPLVSRAFQPIFQLVHGGGVGVGLTGLQSADTFFGRIAELEFHAFEIRGHHLSDPVVGFGHGGGKVLVVDPPAAICDRHRRRYRVERVGDAYRDVVIFLPYRRYRQVSAAVFKHCPGRFSGPRRHVFKTQAGDFGEPVHHLDRHSVEAARLFVIP</sequence>
<gene>
    <name evidence="1" type="ORF">SDC9_183054</name>
</gene>
<organism evidence="1">
    <name type="scientific">bioreactor metagenome</name>
    <dbReference type="NCBI Taxonomy" id="1076179"/>
    <lineage>
        <taxon>unclassified sequences</taxon>
        <taxon>metagenomes</taxon>
        <taxon>ecological metagenomes</taxon>
    </lineage>
</organism>
<accession>A0A645HAL3</accession>
<dbReference type="AlphaFoldDB" id="A0A645HAL3"/>
<protein>
    <submittedName>
        <fullName evidence="1">Uncharacterized protein</fullName>
    </submittedName>
</protein>
<proteinExistence type="predicted"/>